<organism evidence="3 4">
    <name type="scientific">Dermatophagoides pteronyssinus</name>
    <name type="common">European house dust mite</name>
    <dbReference type="NCBI Taxonomy" id="6956"/>
    <lineage>
        <taxon>Eukaryota</taxon>
        <taxon>Metazoa</taxon>
        <taxon>Ecdysozoa</taxon>
        <taxon>Arthropoda</taxon>
        <taxon>Chelicerata</taxon>
        <taxon>Arachnida</taxon>
        <taxon>Acari</taxon>
        <taxon>Acariformes</taxon>
        <taxon>Sarcoptiformes</taxon>
        <taxon>Astigmata</taxon>
        <taxon>Psoroptidia</taxon>
        <taxon>Analgoidea</taxon>
        <taxon>Pyroglyphidae</taxon>
        <taxon>Dermatophagoidinae</taxon>
        <taxon>Dermatophagoides</taxon>
    </lineage>
</organism>
<feature type="transmembrane region" description="Helical" evidence="2">
    <location>
        <begin position="374"/>
        <end position="390"/>
    </location>
</feature>
<dbReference type="OrthoDB" id="10051804at2759"/>
<name>A0A6P6XYL6_DERPT</name>
<dbReference type="PANTHER" id="PTHR33964">
    <property type="entry name" value="RE45066P-RELATED"/>
    <property type="match status" value="1"/>
</dbReference>
<dbReference type="PANTHER" id="PTHR33964:SF9">
    <property type="match status" value="1"/>
</dbReference>
<dbReference type="KEGG" id="dpte:113792460"/>
<feature type="compositionally biased region" description="Acidic residues" evidence="1">
    <location>
        <begin position="322"/>
        <end position="332"/>
    </location>
</feature>
<protein>
    <submittedName>
        <fullName evidence="4">Uncharacterized protein LOC113792460</fullName>
    </submittedName>
</protein>
<evidence type="ECO:0000313" key="4">
    <source>
        <dbReference type="RefSeq" id="XP_027198145.1"/>
    </source>
</evidence>
<keyword evidence="3" id="KW-1185">Reference proteome</keyword>
<dbReference type="RefSeq" id="XP_027198145.1">
    <property type="nucleotide sequence ID" value="XM_027342344.1"/>
</dbReference>
<feature type="region of interest" description="Disordered" evidence="1">
    <location>
        <begin position="321"/>
        <end position="342"/>
    </location>
</feature>
<evidence type="ECO:0000256" key="1">
    <source>
        <dbReference type="SAM" id="MobiDB-lite"/>
    </source>
</evidence>
<proteinExistence type="predicted"/>
<sequence>MSKIKFLSVSAGWFESIGLILIIVINLCFADVQYQTATTTTTTNPSLTLECRQQQSNCTDNIYPNLNDSRLMFPTNLEHVNDMCKMWSHFVDCIRRYISHCFEENRRQLFHKSVENSIDTVHAICSSKLYQKEYLSKANCFKQISIDYCGQQYQQLVNNIANPMANDENICCTYAQFKQCVNRPLLEECGRKAKNLMDHSMSFLISRCQHYTDNFNSQIECPSLSNIESKINSKIMINDENHHSNSIDSNSLIDDNHQSSSLPPPVYPESREWPAAESINLDSSNSNINPNSDMIKTIEQHNNQNKRELIEANIGNVHNTFVEDDDDDDEDNNDHHHNPNELPLIDPDMIIYTMKPESQIYQSSSATIILNYQWLNYIIIIISLIINTFFN</sequence>
<keyword evidence="2" id="KW-0472">Membrane</keyword>
<feature type="region of interest" description="Disordered" evidence="1">
    <location>
        <begin position="241"/>
        <end position="270"/>
    </location>
</feature>
<evidence type="ECO:0000256" key="2">
    <source>
        <dbReference type="SAM" id="Phobius"/>
    </source>
</evidence>
<reference evidence="4" key="1">
    <citation type="submission" date="2025-08" db="UniProtKB">
        <authorList>
            <consortium name="RefSeq"/>
        </authorList>
    </citation>
    <scope>IDENTIFICATION</scope>
    <source>
        <strain evidence="4">Airmid</strain>
    </source>
</reference>
<gene>
    <name evidence="4" type="primary">LOC113792460</name>
</gene>
<evidence type="ECO:0000313" key="3">
    <source>
        <dbReference type="Proteomes" id="UP000515146"/>
    </source>
</evidence>
<keyword evidence="2" id="KW-0812">Transmembrane</keyword>
<dbReference type="InParanoid" id="A0A6P6XYL6"/>
<dbReference type="Proteomes" id="UP000515146">
    <property type="component" value="Unplaced"/>
</dbReference>
<accession>A0A6P6XYL6</accession>
<dbReference type="AlphaFoldDB" id="A0A6P6XYL6"/>
<keyword evidence="2" id="KW-1133">Transmembrane helix</keyword>